<comment type="similarity">
    <text evidence="7">Belongs to the UvrC family.</text>
</comment>
<dbReference type="PANTHER" id="PTHR30562:SF1">
    <property type="entry name" value="UVRABC SYSTEM PROTEIN C"/>
    <property type="match status" value="1"/>
</dbReference>
<dbReference type="Gene3D" id="1.10.150.20">
    <property type="entry name" value="5' to 3' exonuclease, C-terminal subdomain"/>
    <property type="match status" value="1"/>
</dbReference>
<evidence type="ECO:0000259" key="10">
    <source>
        <dbReference type="PROSITE" id="PS50164"/>
    </source>
</evidence>
<dbReference type="InterPro" id="IPR038476">
    <property type="entry name" value="UvrC_RNase_H_dom_sf"/>
</dbReference>
<dbReference type="CDD" id="cd10434">
    <property type="entry name" value="GIY-YIG_UvrC_Cho"/>
    <property type="match status" value="1"/>
</dbReference>
<dbReference type="InterPro" id="IPR050066">
    <property type="entry name" value="UvrABC_protein_C"/>
</dbReference>
<dbReference type="Gene3D" id="3.30.420.340">
    <property type="entry name" value="UvrC, RNAse H endonuclease domain"/>
    <property type="match status" value="1"/>
</dbReference>
<dbReference type="NCBIfam" id="NF001824">
    <property type="entry name" value="PRK00558.1-5"/>
    <property type="match status" value="1"/>
</dbReference>
<dbReference type="Pfam" id="PF08459">
    <property type="entry name" value="UvrC_RNaseH_dom"/>
    <property type="match status" value="1"/>
</dbReference>
<dbReference type="PROSITE" id="PS50151">
    <property type="entry name" value="UVR"/>
    <property type="match status" value="1"/>
</dbReference>
<keyword evidence="13" id="KW-1185">Reference proteome</keyword>
<dbReference type="InterPro" id="IPR001943">
    <property type="entry name" value="UVR_dom"/>
</dbReference>
<dbReference type="SUPFAM" id="SSF47781">
    <property type="entry name" value="RuvA domain 2-like"/>
    <property type="match status" value="1"/>
</dbReference>
<feature type="region of interest" description="Disordered" evidence="8">
    <location>
        <begin position="629"/>
        <end position="653"/>
    </location>
</feature>
<evidence type="ECO:0000259" key="11">
    <source>
        <dbReference type="PROSITE" id="PS50165"/>
    </source>
</evidence>
<gene>
    <name evidence="7 12" type="primary">uvrC</name>
    <name evidence="12" type="ORF">H8708_05660</name>
</gene>
<keyword evidence="1 7" id="KW-0963">Cytoplasm</keyword>
<keyword evidence="6 7" id="KW-0742">SOS response</keyword>
<evidence type="ECO:0000256" key="1">
    <source>
        <dbReference type="ARBA" id="ARBA00022490"/>
    </source>
</evidence>
<name>A0ABR7NRW3_9FIRM</name>
<evidence type="ECO:0000313" key="13">
    <source>
        <dbReference type="Proteomes" id="UP000647491"/>
    </source>
</evidence>
<dbReference type="Proteomes" id="UP000647491">
    <property type="component" value="Unassembled WGS sequence"/>
</dbReference>
<comment type="subcellular location">
    <subcellularLocation>
        <location evidence="7">Cytoplasm</location>
    </subcellularLocation>
</comment>
<dbReference type="HAMAP" id="MF_00203">
    <property type="entry name" value="UvrC"/>
    <property type="match status" value="1"/>
</dbReference>
<dbReference type="InterPro" id="IPR035901">
    <property type="entry name" value="GIY-YIG_endonuc_sf"/>
</dbReference>
<evidence type="ECO:0000256" key="8">
    <source>
        <dbReference type="SAM" id="MobiDB-lite"/>
    </source>
</evidence>
<protein>
    <recommendedName>
        <fullName evidence="7">UvrABC system protein C</fullName>
        <shortName evidence="7">Protein UvrC</shortName>
    </recommendedName>
    <alternativeName>
        <fullName evidence="7">Excinuclease ABC subunit C</fullName>
    </alternativeName>
</protein>
<evidence type="ECO:0000256" key="6">
    <source>
        <dbReference type="ARBA" id="ARBA00023236"/>
    </source>
</evidence>
<dbReference type="PROSITE" id="PS50164">
    <property type="entry name" value="GIY_YIG"/>
    <property type="match status" value="1"/>
</dbReference>
<dbReference type="PROSITE" id="PS50165">
    <property type="entry name" value="UVRC"/>
    <property type="match status" value="1"/>
</dbReference>
<dbReference type="Pfam" id="PF01541">
    <property type="entry name" value="GIY-YIG"/>
    <property type="match status" value="1"/>
</dbReference>
<keyword evidence="3 7" id="KW-0228">DNA excision</keyword>
<dbReference type="RefSeq" id="WP_262427236.1">
    <property type="nucleotide sequence ID" value="NZ_JACRTJ010000013.1"/>
</dbReference>
<dbReference type="NCBIfam" id="TIGR00194">
    <property type="entry name" value="uvrC"/>
    <property type="match status" value="1"/>
</dbReference>
<sequence>MTEKDENGFNIEEELKKLPASPGVYIMHDRHDEIIYVGKAISLKNRVRQYFQESRSKTAKIEKMVSRIARFEYIITDSELEALVLECNLIKEHRPRYNTMLKDDKTYPYIKVTMDEAFPRVLFSRTMKKDKCRYFGPYTSAGAVKDTIDLIHKLWKLRTCTRRLPQDIGKERPCLNYHIKQCQAPCQGYISQEEYGKAVAQTLDFLNGKYEPVLSMLEEKMMQASDEMDFETAIEYRELLNSVKQVAQKQKITSQSMEDRDIIAMARDSEDAVVQVFFVRDGKLIGREHFHVSASTAGDDSQIIGSFIKQFYAGTPFIPREVWVQQEFEEMGLVGQWLTKRRGQNVKFVIPKKGQKERLVELAAKNALLVLSQDKEKIKREELKTIGAMNQVGEWLGLSGVKRIEAFDISNISGFESVGSMVVYEDGRPRRNDYRKFKIKTVQGPNDYASMEEVLTRRFEHGLSEREELMAMETADGDPGNMERFGSFTRFPDLIMMDGGRGQVNVALKVLERLGLSIPVCGMVKDDNHRTRGLYYQNVEIPIDRYSEGFKLITRIQDEAHRFAIEYHRSLRSQGQVRSVLDDIEGIGPARRKALMRRFKSLEAIRDASLEELSSTEGMNRRAAESVYGFFHGEPEGKGSGPESPGMNRQEGE</sequence>
<comment type="function">
    <text evidence="7">The UvrABC repair system catalyzes the recognition and processing of DNA lesions. UvrC both incises the 5' and 3' sides of the lesion. The N-terminal half is responsible for the 3' incision and the C-terminal half is responsible for the 5' incision.</text>
</comment>
<evidence type="ECO:0000313" key="12">
    <source>
        <dbReference type="EMBL" id="MBC8598723.1"/>
    </source>
</evidence>
<feature type="domain" description="UVR" evidence="9">
    <location>
        <begin position="211"/>
        <end position="246"/>
    </location>
</feature>
<keyword evidence="5 7" id="KW-0234">DNA repair</keyword>
<dbReference type="InterPro" id="IPR047296">
    <property type="entry name" value="GIY-YIG_UvrC_Cho"/>
</dbReference>
<dbReference type="PANTHER" id="PTHR30562">
    <property type="entry name" value="UVRC/OXIDOREDUCTASE"/>
    <property type="match status" value="1"/>
</dbReference>
<dbReference type="Pfam" id="PF14520">
    <property type="entry name" value="HHH_5"/>
    <property type="match status" value="1"/>
</dbReference>
<keyword evidence="2 7" id="KW-0227">DNA damage</keyword>
<dbReference type="SUPFAM" id="SSF82771">
    <property type="entry name" value="GIY-YIG endonuclease"/>
    <property type="match status" value="1"/>
</dbReference>
<reference evidence="12 13" key="1">
    <citation type="submission" date="2020-08" db="EMBL/GenBank/DDBJ databases">
        <title>Genome public.</title>
        <authorList>
            <person name="Liu C."/>
            <person name="Sun Q."/>
        </authorList>
    </citation>
    <scope>NUCLEOTIDE SEQUENCE [LARGE SCALE GENOMIC DNA]</scope>
    <source>
        <strain evidence="12 13">BX10</strain>
    </source>
</reference>
<dbReference type="Pfam" id="PF02151">
    <property type="entry name" value="UVR"/>
    <property type="match status" value="1"/>
</dbReference>
<feature type="domain" description="UvrC family homology region profile" evidence="11">
    <location>
        <begin position="262"/>
        <end position="511"/>
    </location>
</feature>
<dbReference type="InterPro" id="IPR036876">
    <property type="entry name" value="UVR_dom_sf"/>
</dbReference>
<proteinExistence type="inferred from homology"/>
<dbReference type="InterPro" id="IPR010994">
    <property type="entry name" value="RuvA_2-like"/>
</dbReference>
<dbReference type="InterPro" id="IPR004791">
    <property type="entry name" value="UvrC"/>
</dbReference>
<dbReference type="Gene3D" id="3.40.1440.10">
    <property type="entry name" value="GIY-YIG endonuclease"/>
    <property type="match status" value="1"/>
</dbReference>
<dbReference type="InterPro" id="IPR000305">
    <property type="entry name" value="GIY-YIG_endonuc"/>
</dbReference>
<accession>A0ABR7NRW3</accession>
<comment type="subunit">
    <text evidence="7">Interacts with UvrB in an incision complex.</text>
</comment>
<evidence type="ECO:0000256" key="4">
    <source>
        <dbReference type="ARBA" id="ARBA00022881"/>
    </source>
</evidence>
<feature type="domain" description="GIY-YIG" evidence="10">
    <location>
        <begin position="20"/>
        <end position="99"/>
    </location>
</feature>
<evidence type="ECO:0000256" key="3">
    <source>
        <dbReference type="ARBA" id="ARBA00022769"/>
    </source>
</evidence>
<dbReference type="InterPro" id="IPR001162">
    <property type="entry name" value="UvrC_RNase_H_dom"/>
</dbReference>
<keyword evidence="4 7" id="KW-0267">Excision nuclease</keyword>
<evidence type="ECO:0000256" key="2">
    <source>
        <dbReference type="ARBA" id="ARBA00022763"/>
    </source>
</evidence>
<dbReference type="Pfam" id="PF22920">
    <property type="entry name" value="UvrC_RNaseH"/>
    <property type="match status" value="1"/>
</dbReference>
<evidence type="ECO:0000256" key="5">
    <source>
        <dbReference type="ARBA" id="ARBA00023204"/>
    </source>
</evidence>
<comment type="caution">
    <text evidence="12">The sequence shown here is derived from an EMBL/GenBank/DDBJ whole genome shotgun (WGS) entry which is preliminary data.</text>
</comment>
<evidence type="ECO:0000256" key="7">
    <source>
        <dbReference type="HAMAP-Rule" id="MF_00203"/>
    </source>
</evidence>
<dbReference type="EMBL" id="JACRTJ010000013">
    <property type="protein sequence ID" value="MBC8598723.1"/>
    <property type="molecule type" value="Genomic_DNA"/>
</dbReference>
<organism evidence="12 13">
    <name type="scientific">Enterocloster hominis</name>
    <name type="common">ex Liu et al. 2021</name>
    <dbReference type="NCBI Taxonomy" id="2763663"/>
    <lineage>
        <taxon>Bacteria</taxon>
        <taxon>Bacillati</taxon>
        <taxon>Bacillota</taxon>
        <taxon>Clostridia</taxon>
        <taxon>Lachnospirales</taxon>
        <taxon>Lachnospiraceae</taxon>
        <taxon>Enterocloster</taxon>
    </lineage>
</organism>
<dbReference type="SUPFAM" id="SSF46600">
    <property type="entry name" value="C-terminal UvrC-binding domain of UvrB"/>
    <property type="match status" value="1"/>
</dbReference>
<evidence type="ECO:0000259" key="9">
    <source>
        <dbReference type="PROSITE" id="PS50151"/>
    </source>
</evidence>
<dbReference type="SMART" id="SM00465">
    <property type="entry name" value="GIYc"/>
    <property type="match status" value="1"/>
</dbReference>